<dbReference type="EMBL" id="FNVA01000001">
    <property type="protein sequence ID" value="SEF45422.1"/>
    <property type="molecule type" value="Genomic_DNA"/>
</dbReference>
<proteinExistence type="predicted"/>
<sequence>MAKFALLVELKAKPGKESEVEAFLEKEASLVRGEAGTLSWHATAVEGGAGDYRIFDTFDDEAAREAHLNGEAGQELVAHAEELFSETPRVFRLRVVAQK</sequence>
<keyword evidence="3" id="KW-1185">Reference proteome</keyword>
<keyword evidence="2" id="KW-0503">Monooxygenase</keyword>
<gene>
    <name evidence="2" type="ORF">SAMN05421819_0070</name>
</gene>
<protein>
    <submittedName>
        <fullName evidence="2">Quinol monooxygenase YgiN</fullName>
    </submittedName>
</protein>
<evidence type="ECO:0000313" key="2">
    <source>
        <dbReference type="EMBL" id="SEF45422.1"/>
    </source>
</evidence>
<dbReference type="Proteomes" id="UP000236728">
    <property type="component" value="Unassembled WGS sequence"/>
</dbReference>
<dbReference type="Pfam" id="PF03992">
    <property type="entry name" value="ABM"/>
    <property type="match status" value="1"/>
</dbReference>
<dbReference type="AlphaFoldDB" id="A0A1H5S490"/>
<dbReference type="InterPro" id="IPR007138">
    <property type="entry name" value="ABM_dom"/>
</dbReference>
<keyword evidence="2" id="KW-0560">Oxidoreductase</keyword>
<evidence type="ECO:0000259" key="1">
    <source>
        <dbReference type="PROSITE" id="PS51725"/>
    </source>
</evidence>
<dbReference type="InterPro" id="IPR011008">
    <property type="entry name" value="Dimeric_a/b-barrel"/>
</dbReference>
<dbReference type="RefSeq" id="WP_103931064.1">
    <property type="nucleotide sequence ID" value="NZ_FNVA01000001.1"/>
</dbReference>
<name>A0A1H5S490_9BACT</name>
<dbReference type="GO" id="GO:0004497">
    <property type="term" value="F:monooxygenase activity"/>
    <property type="evidence" value="ECO:0007669"/>
    <property type="project" value="UniProtKB-KW"/>
</dbReference>
<dbReference type="OrthoDB" id="9804891at2"/>
<dbReference type="Gene3D" id="3.30.70.100">
    <property type="match status" value="1"/>
</dbReference>
<accession>A0A1H5S490</accession>
<dbReference type="SUPFAM" id="SSF54909">
    <property type="entry name" value="Dimeric alpha+beta barrel"/>
    <property type="match status" value="1"/>
</dbReference>
<feature type="domain" description="ABM" evidence="1">
    <location>
        <begin position="4"/>
        <end position="96"/>
    </location>
</feature>
<reference evidence="2 3" key="1">
    <citation type="submission" date="2016-10" db="EMBL/GenBank/DDBJ databases">
        <authorList>
            <person name="de Groot N.N."/>
        </authorList>
    </citation>
    <scope>NUCLEOTIDE SEQUENCE [LARGE SCALE GENOMIC DNA]</scope>
    <source>
        <strain evidence="2 3">DSM 22489</strain>
    </source>
</reference>
<organism evidence="2 3">
    <name type="scientific">Bryocella elongata</name>
    <dbReference type="NCBI Taxonomy" id="863522"/>
    <lineage>
        <taxon>Bacteria</taxon>
        <taxon>Pseudomonadati</taxon>
        <taxon>Acidobacteriota</taxon>
        <taxon>Terriglobia</taxon>
        <taxon>Terriglobales</taxon>
        <taxon>Acidobacteriaceae</taxon>
        <taxon>Bryocella</taxon>
    </lineage>
</organism>
<evidence type="ECO:0000313" key="3">
    <source>
        <dbReference type="Proteomes" id="UP000236728"/>
    </source>
</evidence>
<dbReference type="PROSITE" id="PS51725">
    <property type="entry name" value="ABM"/>
    <property type="match status" value="1"/>
</dbReference>